<sequence length="162" mass="18792">MTPGLPAGSRSRSKNVSNVTGETVTEKNTDVCNVICVNMTEQTTNIPNVINVQKTQYENFCSCALRRRWESEPRELVLTELAMQMHGLALRDSTKNNYGPKVQHFVQFCVQERQPWLPATEATGRQHQLQKTHLTILWRCVQRLKKLLQEHWEQQRDSEWAS</sequence>
<reference evidence="2 3" key="1">
    <citation type="journal article" date="2015" name="Genome Biol. Evol.">
        <title>Comparative Genomics of a Bacterivorous Green Alga Reveals Evolutionary Causalities and Consequences of Phago-Mixotrophic Mode of Nutrition.</title>
        <authorList>
            <person name="Burns J.A."/>
            <person name="Paasch A."/>
            <person name="Narechania A."/>
            <person name="Kim E."/>
        </authorList>
    </citation>
    <scope>NUCLEOTIDE SEQUENCE [LARGE SCALE GENOMIC DNA]</scope>
    <source>
        <strain evidence="2 3">PLY_AMNH</strain>
    </source>
</reference>
<organism evidence="2 3">
    <name type="scientific">Cymbomonas tetramitiformis</name>
    <dbReference type="NCBI Taxonomy" id="36881"/>
    <lineage>
        <taxon>Eukaryota</taxon>
        <taxon>Viridiplantae</taxon>
        <taxon>Chlorophyta</taxon>
        <taxon>Pyramimonadophyceae</taxon>
        <taxon>Pyramimonadales</taxon>
        <taxon>Pyramimonadaceae</taxon>
        <taxon>Cymbomonas</taxon>
    </lineage>
</organism>
<evidence type="ECO:0000313" key="2">
    <source>
        <dbReference type="EMBL" id="KAK3237122.1"/>
    </source>
</evidence>
<protein>
    <submittedName>
        <fullName evidence="2">Uncharacterized protein</fullName>
    </submittedName>
</protein>
<keyword evidence="3" id="KW-1185">Reference proteome</keyword>
<gene>
    <name evidence="2" type="ORF">CYMTET_52788</name>
</gene>
<evidence type="ECO:0000256" key="1">
    <source>
        <dbReference type="SAM" id="MobiDB-lite"/>
    </source>
</evidence>
<dbReference type="Proteomes" id="UP001190700">
    <property type="component" value="Unassembled WGS sequence"/>
</dbReference>
<comment type="caution">
    <text evidence="2">The sequence shown here is derived from an EMBL/GenBank/DDBJ whole genome shotgun (WGS) entry which is preliminary data.</text>
</comment>
<dbReference type="EMBL" id="LGRX02034701">
    <property type="protein sequence ID" value="KAK3237122.1"/>
    <property type="molecule type" value="Genomic_DNA"/>
</dbReference>
<proteinExistence type="predicted"/>
<feature type="compositionally biased region" description="Polar residues" evidence="1">
    <location>
        <begin position="14"/>
        <end position="23"/>
    </location>
</feature>
<accession>A0AAE0BIK6</accession>
<feature type="region of interest" description="Disordered" evidence="1">
    <location>
        <begin position="1"/>
        <end position="23"/>
    </location>
</feature>
<dbReference type="AlphaFoldDB" id="A0AAE0BIK6"/>
<evidence type="ECO:0000313" key="3">
    <source>
        <dbReference type="Proteomes" id="UP001190700"/>
    </source>
</evidence>
<name>A0AAE0BIK6_9CHLO</name>